<dbReference type="EC" id="1.11.1.21" evidence="8 9"/>
<gene>
    <name evidence="8 11" type="primary">katG</name>
    <name evidence="11" type="ORF">E0F26_00900</name>
</gene>
<dbReference type="RefSeq" id="WP_279242157.1">
    <property type="nucleotide sequence ID" value="NZ_CP036501.1"/>
</dbReference>
<evidence type="ECO:0000256" key="1">
    <source>
        <dbReference type="ARBA" id="ARBA00022559"/>
    </source>
</evidence>
<feature type="chain" id="PRO_5044936539" description="Catalase-peroxidase" evidence="8 9">
    <location>
        <begin position="24"/>
        <end position="750"/>
    </location>
</feature>
<evidence type="ECO:0000256" key="9">
    <source>
        <dbReference type="RuleBase" id="RU003451"/>
    </source>
</evidence>
<dbReference type="InterPro" id="IPR002016">
    <property type="entry name" value="Haem_peroxidase"/>
</dbReference>
<dbReference type="PRINTS" id="PR00460">
    <property type="entry name" value="BPEROXIDASE"/>
</dbReference>
<dbReference type="NCBIfam" id="NF011635">
    <property type="entry name" value="PRK15061.1"/>
    <property type="match status" value="1"/>
</dbReference>
<dbReference type="Gene3D" id="1.10.420.10">
    <property type="entry name" value="Peroxidase, domain 2"/>
    <property type="match status" value="2"/>
</dbReference>
<keyword evidence="3 8" id="KW-0479">Metal-binding</keyword>
<feature type="active site" description="Proton acceptor" evidence="8">
    <location>
        <position position="104"/>
    </location>
</feature>
<dbReference type="PANTHER" id="PTHR30555">
    <property type="entry name" value="HYDROPEROXIDASE I, BIFUNCTIONAL CATALASE-PEROXIDASE"/>
    <property type="match status" value="1"/>
</dbReference>
<comment type="similarity">
    <text evidence="8 9">Belongs to the peroxidase family. Peroxidase/catalase subfamily.</text>
</comment>
<dbReference type="InterPro" id="IPR019793">
    <property type="entry name" value="Peroxidases_heam-ligand_BS"/>
</dbReference>
<feature type="site" description="Transition state stabilizer" evidence="8">
    <location>
        <position position="100"/>
    </location>
</feature>
<comment type="caution">
    <text evidence="8">Lacks conserved residue(s) required for the propagation of feature annotation.</text>
</comment>
<evidence type="ECO:0000259" key="10">
    <source>
        <dbReference type="PROSITE" id="PS50873"/>
    </source>
</evidence>
<dbReference type="InterPro" id="IPR000763">
    <property type="entry name" value="Catalase_peroxidase"/>
</dbReference>
<comment type="catalytic activity">
    <reaction evidence="7 8 9">
        <text>2 H2O2 = O2 + 2 H2O</text>
        <dbReference type="Rhea" id="RHEA:20309"/>
        <dbReference type="ChEBI" id="CHEBI:15377"/>
        <dbReference type="ChEBI" id="CHEBI:15379"/>
        <dbReference type="ChEBI" id="CHEBI:16240"/>
        <dbReference type="EC" id="1.11.1.21"/>
    </reaction>
</comment>
<dbReference type="GO" id="GO:0004601">
    <property type="term" value="F:peroxidase activity"/>
    <property type="evidence" value="ECO:0007669"/>
    <property type="project" value="UniProtKB-KW"/>
</dbReference>
<comment type="PTM">
    <text evidence="8">Formation of the three residue Trp-Tyr-Met cross-link is important for the catalase, but not the peroxidase activity of the enzyme.</text>
</comment>
<dbReference type="Pfam" id="PF00141">
    <property type="entry name" value="peroxidase"/>
    <property type="match status" value="2"/>
</dbReference>
<keyword evidence="12" id="KW-1185">Reference proteome</keyword>
<dbReference type="PANTHER" id="PTHR30555:SF0">
    <property type="entry name" value="CATALASE-PEROXIDASE"/>
    <property type="match status" value="1"/>
</dbReference>
<dbReference type="Gene3D" id="1.10.520.10">
    <property type="match status" value="2"/>
</dbReference>
<evidence type="ECO:0000256" key="7">
    <source>
        <dbReference type="ARBA" id="ARBA00049145"/>
    </source>
</evidence>
<comment type="function">
    <text evidence="8">Bifunctional enzyme with both catalase and broad-spectrum peroxidase activity.</text>
</comment>
<keyword evidence="8 9" id="KW-0732">Signal</keyword>
<evidence type="ECO:0000313" key="11">
    <source>
        <dbReference type="EMBL" id="UZP73379.1"/>
    </source>
</evidence>
<sequence length="750" mass="82002" precursor="true">MKAMKFALAGFAVFTALSASVQAENTFAKPPKFWWPERIDLTPLRQHSPESNPYGPDFNYAAEFATVDLNALKADIRATLTDSQDWWPADYGHYGPLFIRMAWHSAGTYRVADGRGGAGGGQQRFEPLNSWPDNGNLDKARRLLWPVKKAYGASVSWADLMILAGNVAMEDMGFKTFGFAGGRTDDWEPDLVYWGPEKVMLADERYTGDRKLDNPLAAVQMGLIYVNPEGPNGNPDPALAAHDIRETFGRMAMNDAETVALIAGGHTFGKGHGAHKPDECVGVEPAGEALEEQGFGWNNKCGKGHSEDTVTSGFEGAWTATPTRWSMLYLANLFSFDWEMTRSPAGAIQWIPVDGQAADTVPDAHRPDIKHAPIMFTTDLSLKADPAYREISQRFLANPAEFEDAFARAWFKLTHRDMGPRARYVGVDVPEEVLMWQDPIPPVDHDLVTKRDIKKLKKAIMASGLSTSSLVKAAWASAASYRDSDMRGGANGARVRLAPMNSWEVNDTDELASTLAALEAVQTQFNDNARGKRAISMADMIVLAGAAAIESAAAERGHDLTIGFTPGRMDASQAQTDVNSFAALEPVADGFRNYYDEDRNYMSPVGAMIDKANLLDLTPPEMTALVGGLRVLGANTAGSSHGVLTDREGQLSNDFFVNLLDMSVEWTASTEFPGVYIARDRKTGDRRWSATPIDLMFGSSSELRSISEVYGSDDGEAKFVSDFAAAWTKVMQADRFDLNVQRAGGVIANR</sequence>
<dbReference type="CDD" id="cd00649">
    <property type="entry name" value="catalase_peroxidase_1"/>
    <property type="match status" value="1"/>
</dbReference>
<dbReference type="PROSITE" id="PS50873">
    <property type="entry name" value="PEROXIDASE_4"/>
    <property type="match status" value="1"/>
</dbReference>
<feature type="binding site" description="axial binding residue" evidence="8">
    <location>
        <position position="266"/>
    </location>
    <ligand>
        <name>heme b</name>
        <dbReference type="ChEBI" id="CHEBI:60344"/>
    </ligand>
    <ligandPart>
        <name>Fe</name>
        <dbReference type="ChEBI" id="CHEBI:18248"/>
    </ligandPart>
</feature>
<comment type="cofactor">
    <cofactor evidence="8">
        <name>heme b</name>
        <dbReference type="ChEBI" id="CHEBI:60344"/>
    </cofactor>
    <text evidence="8">Binds 1 heme b (iron(II)-protoporphyrin IX) group per dimer.</text>
</comment>
<evidence type="ECO:0000313" key="12">
    <source>
        <dbReference type="Proteomes" id="UP001317963"/>
    </source>
</evidence>
<keyword evidence="1 8" id="KW-0575">Peroxidase</keyword>
<evidence type="ECO:0000256" key="8">
    <source>
        <dbReference type="HAMAP-Rule" id="MF_01961"/>
    </source>
</evidence>
<evidence type="ECO:0000256" key="4">
    <source>
        <dbReference type="ARBA" id="ARBA00023002"/>
    </source>
</evidence>
<evidence type="ECO:0000256" key="2">
    <source>
        <dbReference type="ARBA" id="ARBA00022617"/>
    </source>
</evidence>
<keyword evidence="5 8" id="KW-0408">Iron</keyword>
<dbReference type="SUPFAM" id="SSF48113">
    <property type="entry name" value="Heme-dependent peroxidases"/>
    <property type="match status" value="2"/>
</dbReference>
<keyword evidence="2 8" id="KW-0349">Heme</keyword>
<protein>
    <recommendedName>
        <fullName evidence="8 9">Catalase-peroxidase</fullName>
        <shortName evidence="8">CP</shortName>
        <ecNumber evidence="8 9">1.11.1.21</ecNumber>
    </recommendedName>
    <alternativeName>
        <fullName evidence="8">Peroxidase/catalase</fullName>
    </alternativeName>
</protein>
<dbReference type="HAMAP" id="MF_01961">
    <property type="entry name" value="Catal_peroxid"/>
    <property type="match status" value="1"/>
</dbReference>
<feature type="cross-link" description="Tryptophyl-tyrosyl-methioninium (Tyr-Met) (with Trp-103)" evidence="8">
    <location>
        <begin position="225"/>
        <end position="251"/>
    </location>
</feature>
<feature type="signal peptide" evidence="8 9">
    <location>
        <begin position="1"/>
        <end position="23"/>
    </location>
</feature>
<keyword evidence="4 8" id="KW-0560">Oxidoreductase</keyword>
<evidence type="ECO:0000256" key="5">
    <source>
        <dbReference type="ARBA" id="ARBA00023004"/>
    </source>
</evidence>
<dbReference type="EMBL" id="CP036501">
    <property type="protein sequence ID" value="UZP73379.1"/>
    <property type="molecule type" value="Genomic_DNA"/>
</dbReference>
<accession>A0ABY6Q453</accession>
<organism evidence="11 12">
    <name type="scientific">Candidatus Paraluminiphilus aquimaris</name>
    <dbReference type="NCBI Taxonomy" id="2518994"/>
    <lineage>
        <taxon>Bacteria</taxon>
        <taxon>Pseudomonadati</taxon>
        <taxon>Pseudomonadota</taxon>
        <taxon>Gammaproteobacteria</taxon>
        <taxon>Cellvibrionales</taxon>
        <taxon>Halieaceae</taxon>
        <taxon>Candidatus Paraluminiphilus</taxon>
    </lineage>
</organism>
<dbReference type="PROSITE" id="PS00435">
    <property type="entry name" value="PEROXIDASE_1"/>
    <property type="match status" value="1"/>
</dbReference>
<evidence type="ECO:0000256" key="3">
    <source>
        <dbReference type="ARBA" id="ARBA00022723"/>
    </source>
</evidence>
<dbReference type="PROSITE" id="PS00436">
    <property type="entry name" value="PEROXIDASE_2"/>
    <property type="match status" value="1"/>
</dbReference>
<evidence type="ECO:0000256" key="6">
    <source>
        <dbReference type="ARBA" id="ARBA00023324"/>
    </source>
</evidence>
<dbReference type="Proteomes" id="UP001317963">
    <property type="component" value="Chromosome"/>
</dbReference>
<dbReference type="PRINTS" id="PR00458">
    <property type="entry name" value="PEROXIDASE"/>
</dbReference>
<name>A0ABY6Q453_9GAMM</name>
<dbReference type="InterPro" id="IPR010255">
    <property type="entry name" value="Haem_peroxidase_sf"/>
</dbReference>
<comment type="subunit">
    <text evidence="8">Homodimer or homotetramer.</text>
</comment>
<keyword evidence="6 8" id="KW-0376">Hydrogen peroxide</keyword>
<comment type="catalytic activity">
    <reaction evidence="8 9">
        <text>H2O2 + AH2 = A + 2 H2O</text>
        <dbReference type="Rhea" id="RHEA:30275"/>
        <dbReference type="ChEBI" id="CHEBI:13193"/>
        <dbReference type="ChEBI" id="CHEBI:15377"/>
        <dbReference type="ChEBI" id="CHEBI:16240"/>
        <dbReference type="ChEBI" id="CHEBI:17499"/>
        <dbReference type="EC" id="1.11.1.21"/>
    </reaction>
</comment>
<dbReference type="NCBIfam" id="TIGR00198">
    <property type="entry name" value="cat_per_HPI"/>
    <property type="match status" value="1"/>
</dbReference>
<feature type="domain" description="Plant heme peroxidase family profile" evidence="10">
    <location>
        <begin position="137"/>
        <end position="433"/>
    </location>
</feature>
<proteinExistence type="inferred from homology"/>
<reference evidence="11 12" key="1">
    <citation type="submission" date="2019-02" db="EMBL/GenBank/DDBJ databases">
        <title>Halieaceae_genomes.</title>
        <authorList>
            <person name="Li S.-H."/>
        </authorList>
    </citation>
    <scope>NUCLEOTIDE SEQUENCE [LARGE SCALE GENOMIC DNA]</scope>
    <source>
        <strain evidence="11 12">JH123</strain>
    </source>
</reference>
<dbReference type="InterPro" id="IPR019794">
    <property type="entry name" value="Peroxidases_AS"/>
</dbReference>